<feature type="region of interest" description="Disordered" evidence="1">
    <location>
        <begin position="365"/>
        <end position="385"/>
    </location>
</feature>
<feature type="compositionally biased region" description="Low complexity" evidence="1">
    <location>
        <begin position="436"/>
        <end position="448"/>
    </location>
</feature>
<sequence length="871" mass="95846">MFTRGNAYIRTYNPATRGRGGGRGRGSGIGGGGGELGFRETGSQYSRHRLPSFRRSLQQMCGNDEGIIIGFNTITVTIVIFIYAVFMIIFPSCTSAKKFDGPIEYFVDATAEELDGTADTIPEEVNGTVGATTSSGVSEVIADADLDLDAKLQKLSETMYLSRHKMSVKQRGNAMVEETADSRENLQAHGNVDQVFHLRKILLWLQRELNHLCRTSAAKALGYTAEKVGIFFDNLDQEYDKHHYTPDRIYNVDETALSLVQSKVPRVVGLKGRRQVASLTSAERGPLKAHYSEEVRLLLYEEQRILSLIDIAGLLGKAYLKVQRADIALNGFRITEIFPLNRGMFSADDFLAAAQTAAWHAFQDTSIPPTSSGDRIPQSPALISCKPNTSQTAVRHVCEDTSVSSTSPGDRTPSSPTLISCGPSSSQTAERHESGDTSVSSTSTGDRTLQTPAPICPVPSLSMEAHNLVRPCDICPVLTVKSRDTNRGQRKHSYLQKADAKENKRTQIISDSSSDDLILCVESDSDVSIIPPGQCQPGSDDAMCIFCDSKFSDDSMGEEWIQCFMYKIMTMNMHVTSRKELKFELGDQIWLYRKLVGTTGDMHIHDHAEFLAASSHSHGLSGTSLLRRPPTSHLNYFVKNANIDDAITRVPDVLTDEKKIYTKRGRDMAMALLMRVGMSSLLLLCLWASNVEIVLSGRETKPTQLDMQAASETVRRLVRQQTMHAGEAGCLVKASKYTCLSTCYIVPRYDDGLPAPKLGSSDSYAACRHRIPLLSLSCSTLAEDTVNMTGNRSRLTGDKLKDGDGLVPKHIWPEQTSKLTTYLRYESKSCGIQESWIPRLMLSPECAHKRRQSPLCAPSASAHALDGGKPN</sequence>
<reference evidence="3 4" key="1">
    <citation type="submission" date="2023-02" db="EMBL/GenBank/DDBJ databases">
        <title>LHISI_Scaffold_Assembly.</title>
        <authorList>
            <person name="Stuart O.P."/>
            <person name="Cleave R."/>
            <person name="Magrath M.J.L."/>
            <person name="Mikheyev A.S."/>
        </authorList>
    </citation>
    <scope>NUCLEOTIDE SEQUENCE [LARGE SCALE GENOMIC DNA]</scope>
    <source>
        <strain evidence="3">Daus_M_001</strain>
        <tissue evidence="3">Leg muscle</tissue>
    </source>
</reference>
<feature type="region of interest" description="Disordered" evidence="1">
    <location>
        <begin position="397"/>
        <end position="453"/>
    </location>
</feature>
<organism evidence="3 4">
    <name type="scientific">Dryococelus australis</name>
    <dbReference type="NCBI Taxonomy" id="614101"/>
    <lineage>
        <taxon>Eukaryota</taxon>
        <taxon>Metazoa</taxon>
        <taxon>Ecdysozoa</taxon>
        <taxon>Arthropoda</taxon>
        <taxon>Hexapoda</taxon>
        <taxon>Insecta</taxon>
        <taxon>Pterygota</taxon>
        <taxon>Neoptera</taxon>
        <taxon>Polyneoptera</taxon>
        <taxon>Phasmatodea</taxon>
        <taxon>Verophasmatodea</taxon>
        <taxon>Anareolatae</taxon>
        <taxon>Phasmatidae</taxon>
        <taxon>Eurycanthinae</taxon>
        <taxon>Dryococelus</taxon>
    </lineage>
</organism>
<name>A0ABQ9HZ70_9NEOP</name>
<evidence type="ECO:0000256" key="2">
    <source>
        <dbReference type="SAM" id="Phobius"/>
    </source>
</evidence>
<feature type="transmembrane region" description="Helical" evidence="2">
    <location>
        <begin position="67"/>
        <end position="90"/>
    </location>
</feature>
<keyword evidence="2" id="KW-0812">Transmembrane</keyword>
<feature type="compositionally biased region" description="Gly residues" evidence="1">
    <location>
        <begin position="18"/>
        <end position="34"/>
    </location>
</feature>
<feature type="compositionally biased region" description="Polar residues" evidence="1">
    <location>
        <begin position="401"/>
        <end position="428"/>
    </location>
</feature>
<dbReference type="Proteomes" id="UP001159363">
    <property type="component" value="Chromosome 3"/>
</dbReference>
<comment type="caution">
    <text evidence="3">The sequence shown here is derived from an EMBL/GenBank/DDBJ whole genome shotgun (WGS) entry which is preliminary data.</text>
</comment>
<feature type="region of interest" description="Disordered" evidence="1">
    <location>
        <begin position="13"/>
        <end position="34"/>
    </location>
</feature>
<dbReference type="EMBL" id="JARBHB010000003">
    <property type="protein sequence ID" value="KAJ8889682.1"/>
    <property type="molecule type" value="Genomic_DNA"/>
</dbReference>
<gene>
    <name evidence="3" type="ORF">PR048_009183</name>
</gene>
<evidence type="ECO:0000313" key="4">
    <source>
        <dbReference type="Proteomes" id="UP001159363"/>
    </source>
</evidence>
<protein>
    <submittedName>
        <fullName evidence="3">Uncharacterized protein</fullName>
    </submittedName>
</protein>
<accession>A0ABQ9HZ70</accession>
<proteinExistence type="predicted"/>
<keyword evidence="2" id="KW-1133">Transmembrane helix</keyword>
<evidence type="ECO:0000313" key="3">
    <source>
        <dbReference type="EMBL" id="KAJ8889682.1"/>
    </source>
</evidence>
<keyword evidence="2" id="KW-0472">Membrane</keyword>
<keyword evidence="4" id="KW-1185">Reference proteome</keyword>
<evidence type="ECO:0000256" key="1">
    <source>
        <dbReference type="SAM" id="MobiDB-lite"/>
    </source>
</evidence>